<gene>
    <name evidence="2" type="ORF">TBRA_LOCUS11557</name>
</gene>
<evidence type="ECO:0000313" key="2">
    <source>
        <dbReference type="EMBL" id="CAB0039819.1"/>
    </source>
</evidence>
<dbReference type="Proteomes" id="UP000479190">
    <property type="component" value="Unassembled WGS sequence"/>
</dbReference>
<reference evidence="2 3" key="1">
    <citation type="submission" date="2020-02" db="EMBL/GenBank/DDBJ databases">
        <authorList>
            <person name="Ferguson B K."/>
        </authorList>
    </citation>
    <scope>NUCLEOTIDE SEQUENCE [LARGE SCALE GENOMIC DNA]</scope>
</reference>
<organism evidence="2 3">
    <name type="scientific">Trichogramma brassicae</name>
    <dbReference type="NCBI Taxonomy" id="86971"/>
    <lineage>
        <taxon>Eukaryota</taxon>
        <taxon>Metazoa</taxon>
        <taxon>Ecdysozoa</taxon>
        <taxon>Arthropoda</taxon>
        <taxon>Hexapoda</taxon>
        <taxon>Insecta</taxon>
        <taxon>Pterygota</taxon>
        <taxon>Neoptera</taxon>
        <taxon>Endopterygota</taxon>
        <taxon>Hymenoptera</taxon>
        <taxon>Apocrita</taxon>
        <taxon>Proctotrupomorpha</taxon>
        <taxon>Chalcidoidea</taxon>
        <taxon>Trichogrammatidae</taxon>
        <taxon>Trichogramma</taxon>
    </lineage>
</organism>
<proteinExistence type="predicted"/>
<name>A0A6H5IV78_9HYME</name>
<evidence type="ECO:0000313" key="3">
    <source>
        <dbReference type="Proteomes" id="UP000479190"/>
    </source>
</evidence>
<keyword evidence="3" id="KW-1185">Reference proteome</keyword>
<sequence>MPSKKADKCDNGDRNLHKINKNKDSCAKSCGVQAPGPKYNLRAVVGYKDHCHSKWREPAYTIGQIVPARRSCVGPGPAKYMIKPPGYSRLHLSESSTQSSQELQSGTEIRLTRLLGAGVLDRAEAQEPLPATDLRTLRSTDISTRTVIRIRRQAQGQAVPVQSADPRSRPALSRLPVPAQVQHRHAAQVEAPLRRTRTGQVLPAAPAMLQEAGLHLRRQVSRVRETAQGRVRRPVLRRRD</sequence>
<dbReference type="OrthoDB" id="429991at2759"/>
<dbReference type="AlphaFoldDB" id="A0A6H5IV78"/>
<accession>A0A6H5IV78</accession>
<evidence type="ECO:0000256" key="1">
    <source>
        <dbReference type="SAM" id="MobiDB-lite"/>
    </source>
</evidence>
<dbReference type="EMBL" id="CADCXV010000983">
    <property type="protein sequence ID" value="CAB0039819.1"/>
    <property type="molecule type" value="Genomic_DNA"/>
</dbReference>
<protein>
    <submittedName>
        <fullName evidence="2">Uncharacterized protein</fullName>
    </submittedName>
</protein>
<feature type="region of interest" description="Disordered" evidence="1">
    <location>
        <begin position="1"/>
        <end position="20"/>
    </location>
</feature>